<organism evidence="2 3">
    <name type="scientific">Pseudomonas denitrificans</name>
    <dbReference type="NCBI Taxonomy" id="43306"/>
    <lineage>
        <taxon>Bacteria</taxon>
        <taxon>Pseudomonadati</taxon>
        <taxon>Pseudomonadota</taxon>
        <taxon>Gammaproteobacteria</taxon>
        <taxon>Pseudomonadales</taxon>
        <taxon>Pseudomonadaceae</taxon>
        <taxon>Halopseudomonas</taxon>
    </lineage>
</organism>
<name>A0A9X7R7U0_PSEDE</name>
<dbReference type="Proteomes" id="UP000326659">
    <property type="component" value="Chromosome"/>
</dbReference>
<protein>
    <recommendedName>
        <fullName evidence="4">Pilus assembly protein PilX</fullName>
    </recommendedName>
</protein>
<dbReference type="OrthoDB" id="5296662at2"/>
<dbReference type="KEGG" id="pden:F1C79_29895"/>
<dbReference type="EMBL" id="CP043626">
    <property type="protein sequence ID" value="QEY76118.1"/>
    <property type="molecule type" value="Genomic_DNA"/>
</dbReference>
<feature type="chain" id="PRO_5040933010" description="Pilus assembly protein PilX" evidence="1">
    <location>
        <begin position="20"/>
        <end position="203"/>
    </location>
</feature>
<evidence type="ECO:0000256" key="1">
    <source>
        <dbReference type="SAM" id="SignalP"/>
    </source>
</evidence>
<keyword evidence="3" id="KW-1185">Reference proteome</keyword>
<accession>A0A9X7R7U0</accession>
<sequence>MIAILISSLLLLGVLQLFSDTSQTDKTNSALAQVQESGRIALEVIGADARRSGYLGCSSPSNSLPVGSLTFPSAALAKATNGITFRYATTANTGTTFGGNKTCSDATLYLYNVTYSTCTANGVSRICQSLNGGNATPILANAAISSVQLGVEEAGLMSWKDSSAATQTQLDAARAVRLTLTITDSRNEVSRSFTGTYELRNRL</sequence>
<feature type="signal peptide" evidence="1">
    <location>
        <begin position="1"/>
        <end position="19"/>
    </location>
</feature>
<proteinExistence type="predicted"/>
<evidence type="ECO:0008006" key="4">
    <source>
        <dbReference type="Google" id="ProtNLM"/>
    </source>
</evidence>
<gene>
    <name evidence="2" type="ORF">F1C79_29895</name>
</gene>
<evidence type="ECO:0000313" key="2">
    <source>
        <dbReference type="EMBL" id="QEY76118.1"/>
    </source>
</evidence>
<reference evidence="2 3" key="1">
    <citation type="submission" date="2019-09" db="EMBL/GenBank/DDBJ databases">
        <title>Prosopis cineraria nodule microbiome.</title>
        <authorList>
            <person name="Chaluvadi S.R."/>
            <person name="Ali R."/>
            <person name="Wang X."/>
        </authorList>
    </citation>
    <scope>NUCLEOTIDE SEQUENCE [LARGE SCALE GENOMIC DNA]</scope>
    <source>
        <strain evidence="2 3">BG1</strain>
    </source>
</reference>
<keyword evidence="1" id="KW-0732">Signal</keyword>
<dbReference type="AlphaFoldDB" id="A0A9X7R7U0"/>
<evidence type="ECO:0000313" key="3">
    <source>
        <dbReference type="Proteomes" id="UP000326659"/>
    </source>
</evidence>